<dbReference type="EMBL" id="JACHFD010000008">
    <property type="protein sequence ID" value="MBB5351684.1"/>
    <property type="molecule type" value="Genomic_DNA"/>
</dbReference>
<sequence length="310" mass="35061">MKVNVWVLVGVTILVVAIEEARMEGLKKHLAEHSQVSSPVASSHSSSLPPGTPSDEEAPPKSALRDPKTPDDDRPPVDLARSDMGKTLRKMSENEIGRSMMAQGVKAMAAQWYADLIKDFGLNADEADYFLNLKAQSAAEQQQIGMKLMGANEEERQALMEEIEQSQKDNEEAIQSFLNDDQDFASYQHYEKRLAEHQQLDTLRQSMAGTQSPLRPEQEDALVEAMYEARTQHQSVDWNGTEGFAALEAADARERFEKDWDTQNAAVLQQASEVLDDPQMKTFRTYREQMKEMQLMGIEMAQKMFQRTED</sequence>
<keyword evidence="4" id="KW-1185">Reference proteome</keyword>
<evidence type="ECO:0000313" key="3">
    <source>
        <dbReference type="EMBL" id="MBB5351684.1"/>
    </source>
</evidence>
<feature type="compositionally biased region" description="Basic and acidic residues" evidence="2">
    <location>
        <begin position="63"/>
        <end position="89"/>
    </location>
</feature>
<evidence type="ECO:0000256" key="1">
    <source>
        <dbReference type="SAM" id="Coils"/>
    </source>
</evidence>
<dbReference type="AlphaFoldDB" id="A0A840V7W9"/>
<proteinExistence type="predicted"/>
<dbReference type="RefSeq" id="WP_184018067.1">
    <property type="nucleotide sequence ID" value="NZ_JACHFD010000008.1"/>
</dbReference>
<feature type="coiled-coil region" evidence="1">
    <location>
        <begin position="149"/>
        <end position="176"/>
    </location>
</feature>
<reference evidence="3 4" key="1">
    <citation type="submission" date="2020-08" db="EMBL/GenBank/DDBJ databases">
        <title>Genomic Encyclopedia of Type Strains, Phase IV (KMG-IV): sequencing the most valuable type-strain genomes for metagenomic binning, comparative biology and taxonomic classification.</title>
        <authorList>
            <person name="Goeker M."/>
        </authorList>
    </citation>
    <scope>NUCLEOTIDE SEQUENCE [LARGE SCALE GENOMIC DNA]</scope>
    <source>
        <strain evidence="3 4">YC6886</strain>
    </source>
</reference>
<gene>
    <name evidence="3" type="ORF">HNR46_001923</name>
</gene>
<organism evidence="3 4">
    <name type="scientific">Haloferula luteola</name>
    <dbReference type="NCBI Taxonomy" id="595692"/>
    <lineage>
        <taxon>Bacteria</taxon>
        <taxon>Pseudomonadati</taxon>
        <taxon>Verrucomicrobiota</taxon>
        <taxon>Verrucomicrobiia</taxon>
        <taxon>Verrucomicrobiales</taxon>
        <taxon>Verrucomicrobiaceae</taxon>
        <taxon>Haloferula</taxon>
    </lineage>
</organism>
<name>A0A840V7W9_9BACT</name>
<evidence type="ECO:0000256" key="2">
    <source>
        <dbReference type="SAM" id="MobiDB-lite"/>
    </source>
</evidence>
<evidence type="ECO:0000313" key="4">
    <source>
        <dbReference type="Proteomes" id="UP000557717"/>
    </source>
</evidence>
<comment type="caution">
    <text evidence="3">The sequence shown here is derived from an EMBL/GenBank/DDBJ whole genome shotgun (WGS) entry which is preliminary data.</text>
</comment>
<accession>A0A840V7W9</accession>
<feature type="compositionally biased region" description="Low complexity" evidence="2">
    <location>
        <begin position="34"/>
        <end position="49"/>
    </location>
</feature>
<dbReference type="Proteomes" id="UP000557717">
    <property type="component" value="Unassembled WGS sequence"/>
</dbReference>
<feature type="region of interest" description="Disordered" evidence="2">
    <location>
        <begin position="34"/>
        <end position="89"/>
    </location>
</feature>
<keyword evidence="1" id="KW-0175">Coiled coil</keyword>
<protein>
    <submittedName>
        <fullName evidence="3">Uncharacterized protein</fullName>
    </submittedName>
</protein>